<dbReference type="InterPro" id="IPR005106">
    <property type="entry name" value="Asp/hSer_DH_NAD-bd"/>
</dbReference>
<evidence type="ECO:0000256" key="14">
    <source>
        <dbReference type="RuleBase" id="RU004171"/>
    </source>
</evidence>
<proteinExistence type="inferred from homology"/>
<organism evidence="16 17">
    <name type="scientific">Humisphaera borealis</name>
    <dbReference type="NCBI Taxonomy" id="2807512"/>
    <lineage>
        <taxon>Bacteria</taxon>
        <taxon>Pseudomonadati</taxon>
        <taxon>Planctomycetota</taxon>
        <taxon>Phycisphaerae</taxon>
        <taxon>Tepidisphaerales</taxon>
        <taxon>Tepidisphaeraceae</taxon>
        <taxon>Humisphaera</taxon>
    </lineage>
</organism>
<dbReference type="InterPro" id="IPR001342">
    <property type="entry name" value="HDH_cat"/>
</dbReference>
<feature type="binding site" evidence="12">
    <location>
        <position position="191"/>
    </location>
    <ligand>
        <name>L-homoserine</name>
        <dbReference type="ChEBI" id="CHEBI:57476"/>
    </ligand>
</feature>
<dbReference type="InterPro" id="IPR002912">
    <property type="entry name" value="ACT_dom"/>
</dbReference>
<evidence type="ECO:0000259" key="15">
    <source>
        <dbReference type="PROSITE" id="PS51671"/>
    </source>
</evidence>
<dbReference type="InterPro" id="IPR019811">
    <property type="entry name" value="HDH_CS"/>
</dbReference>
<dbReference type="SUPFAM" id="SSF55347">
    <property type="entry name" value="Glyceraldehyde-3-phosphate dehydrogenase-like, C-terminal domain"/>
    <property type="match status" value="1"/>
</dbReference>
<dbReference type="SUPFAM" id="SSF51735">
    <property type="entry name" value="NAD(P)-binding Rossmann-fold domains"/>
    <property type="match status" value="1"/>
</dbReference>
<evidence type="ECO:0000256" key="2">
    <source>
        <dbReference type="ARBA" id="ARBA00005062"/>
    </source>
</evidence>
<dbReference type="UniPathway" id="UPA00051">
    <property type="reaction ID" value="UER00465"/>
</dbReference>
<evidence type="ECO:0000256" key="4">
    <source>
        <dbReference type="ARBA" id="ARBA00013213"/>
    </source>
</evidence>
<dbReference type="PANTHER" id="PTHR43331:SF1">
    <property type="entry name" value="HOMOSERINE DEHYDROGENASE"/>
    <property type="match status" value="1"/>
</dbReference>
<dbReference type="Pfam" id="PF03447">
    <property type="entry name" value="NAD_binding_3"/>
    <property type="match status" value="1"/>
</dbReference>
<reference evidence="16 17" key="1">
    <citation type="submission" date="2020-10" db="EMBL/GenBank/DDBJ databases">
        <title>Wide distribution of Phycisphaera-like planctomycetes from WD2101 soil group in peatlands and genome analysis of the first cultivated representative.</title>
        <authorList>
            <person name="Dedysh S.N."/>
            <person name="Beletsky A.V."/>
            <person name="Ivanova A."/>
            <person name="Kulichevskaya I.S."/>
            <person name="Suzina N.E."/>
            <person name="Philippov D.A."/>
            <person name="Rakitin A.L."/>
            <person name="Mardanov A.V."/>
            <person name="Ravin N.V."/>
        </authorList>
    </citation>
    <scope>NUCLEOTIDE SEQUENCE [LARGE SCALE GENOMIC DNA]</scope>
    <source>
        <strain evidence="16 17">M1803</strain>
    </source>
</reference>
<evidence type="ECO:0000256" key="9">
    <source>
        <dbReference type="ARBA" id="ARBA00023002"/>
    </source>
</evidence>
<evidence type="ECO:0000256" key="10">
    <source>
        <dbReference type="ARBA" id="ARBA00023167"/>
    </source>
</evidence>
<dbReference type="EC" id="1.1.1.3" evidence="4 13"/>
<comment type="catalytic activity">
    <reaction evidence="13">
        <text>L-homoserine + NADP(+) = L-aspartate 4-semialdehyde + NADPH + H(+)</text>
        <dbReference type="Rhea" id="RHEA:15761"/>
        <dbReference type="ChEBI" id="CHEBI:15378"/>
        <dbReference type="ChEBI" id="CHEBI:57476"/>
        <dbReference type="ChEBI" id="CHEBI:57783"/>
        <dbReference type="ChEBI" id="CHEBI:58349"/>
        <dbReference type="ChEBI" id="CHEBI:537519"/>
        <dbReference type="EC" id="1.1.1.3"/>
    </reaction>
</comment>
<evidence type="ECO:0000256" key="6">
    <source>
        <dbReference type="ARBA" id="ARBA00022605"/>
    </source>
</evidence>
<dbReference type="InterPro" id="IPR045865">
    <property type="entry name" value="ACT-like_dom_sf"/>
</dbReference>
<dbReference type="RefSeq" id="WP_206295481.1">
    <property type="nucleotide sequence ID" value="NZ_CP063458.1"/>
</dbReference>
<dbReference type="UniPathway" id="UPA00050">
    <property type="reaction ID" value="UER00063"/>
</dbReference>
<feature type="binding site" evidence="12">
    <location>
        <begin position="11"/>
        <end position="18"/>
    </location>
    <ligand>
        <name>NADP(+)</name>
        <dbReference type="ChEBI" id="CHEBI:58349"/>
    </ligand>
</feature>
<dbReference type="PIRSF" id="PIRSF000098">
    <property type="entry name" value="Homoser_dehydrog"/>
    <property type="match status" value="1"/>
</dbReference>
<dbReference type="Gene3D" id="3.30.360.10">
    <property type="entry name" value="Dihydrodipicolinate Reductase, domain 2"/>
    <property type="match status" value="1"/>
</dbReference>
<sequence>MTQTSIGICLLGCGVVGSGVVKLLREQRELLARRTNLAFDIRHVVVRDVAKHAAGEGNLPYTSNAAAAIDDPAVQIVIEVMGGRDPALAHIERALKLGKPVVTANKSLLAERGPELFSLARKHGSCIAFEASTGGGIPIIDAISRGLVANRIDALVGIVNGTCNVILTRMTRNGWSYHQALTEAQKLGFAEADPTLDVSGRDAAQKLALLSGLAFNARVAEKDIQIEGVADLQSADIKFAGDLGYVIKLLAIAERQPDGRLALRVHPTLVSKSDVLAEVSGPFNAISVYGHALGHALFYGRGAGQMPTASAVVADLVQTAIGVVPLAFKKLNIFPDAAEPAQILPANEITSRYYLRLSVKDQPGVMGAVSQVLGQHGISISAILQHEVAEDADGVPIVPIVITTHRAQEGAVRASLKQIDALSTVRAPSVCLRIIDQPKEFA</sequence>
<evidence type="ECO:0000256" key="12">
    <source>
        <dbReference type="PIRSR" id="PIRSR000098-2"/>
    </source>
</evidence>
<feature type="binding site" evidence="12">
    <location>
        <position position="106"/>
    </location>
    <ligand>
        <name>NADPH</name>
        <dbReference type="ChEBI" id="CHEBI:57783"/>
    </ligand>
</feature>
<dbReference type="GO" id="GO:0050661">
    <property type="term" value="F:NADP binding"/>
    <property type="evidence" value="ECO:0007669"/>
    <property type="project" value="InterPro"/>
</dbReference>
<dbReference type="FunFam" id="3.30.360.10:FF:000005">
    <property type="entry name" value="Homoserine dehydrogenase"/>
    <property type="match status" value="1"/>
</dbReference>
<evidence type="ECO:0000256" key="1">
    <source>
        <dbReference type="ARBA" id="ARBA00005056"/>
    </source>
</evidence>
<dbReference type="Pfam" id="PF00742">
    <property type="entry name" value="Homoserine_dh"/>
    <property type="match status" value="1"/>
</dbReference>
<dbReference type="CDD" id="cd04881">
    <property type="entry name" value="ACT_HSDH-Hom"/>
    <property type="match status" value="1"/>
</dbReference>
<keyword evidence="17" id="KW-1185">Reference proteome</keyword>
<feature type="active site" description="Proton donor" evidence="11">
    <location>
        <position position="206"/>
    </location>
</feature>
<dbReference type="EMBL" id="CP063458">
    <property type="protein sequence ID" value="QOV92151.1"/>
    <property type="molecule type" value="Genomic_DNA"/>
</dbReference>
<comment type="similarity">
    <text evidence="3 14">Belongs to the homoserine dehydrogenase family.</text>
</comment>
<keyword evidence="7 13" id="KW-0791">Threonine biosynthesis</keyword>
<evidence type="ECO:0000256" key="8">
    <source>
        <dbReference type="ARBA" id="ARBA00022857"/>
    </source>
</evidence>
<dbReference type="PANTHER" id="PTHR43331">
    <property type="entry name" value="HOMOSERINE DEHYDROGENASE"/>
    <property type="match status" value="1"/>
</dbReference>
<dbReference type="Pfam" id="PF01842">
    <property type="entry name" value="ACT"/>
    <property type="match status" value="1"/>
</dbReference>
<keyword evidence="6 13" id="KW-0028">Amino-acid biosynthesis</keyword>
<dbReference type="SUPFAM" id="SSF55021">
    <property type="entry name" value="ACT-like"/>
    <property type="match status" value="1"/>
</dbReference>
<dbReference type="GO" id="GO:0004412">
    <property type="term" value="F:homoserine dehydrogenase activity"/>
    <property type="evidence" value="ECO:0007669"/>
    <property type="project" value="UniProtKB-EC"/>
</dbReference>
<dbReference type="FunFam" id="3.30.70.260:FF:000030">
    <property type="entry name" value="Homoserine dehydrogenase"/>
    <property type="match status" value="1"/>
</dbReference>
<evidence type="ECO:0000256" key="13">
    <source>
        <dbReference type="RuleBase" id="RU000579"/>
    </source>
</evidence>
<evidence type="ECO:0000256" key="11">
    <source>
        <dbReference type="PIRSR" id="PIRSR000098-1"/>
    </source>
</evidence>
<feature type="domain" description="ACT" evidence="15">
    <location>
        <begin position="354"/>
        <end position="433"/>
    </location>
</feature>
<comment type="pathway">
    <text evidence="2 13">Amino-acid biosynthesis; L-methionine biosynthesis via de novo pathway; L-homoserine from L-aspartate: step 3/3.</text>
</comment>
<dbReference type="InterPro" id="IPR016204">
    <property type="entry name" value="HDH"/>
</dbReference>
<name>A0A7M2X531_9BACT</name>
<dbReference type="PROSITE" id="PS51671">
    <property type="entry name" value="ACT"/>
    <property type="match status" value="1"/>
</dbReference>
<dbReference type="KEGG" id="hbs:IPV69_12665"/>
<dbReference type="Gene3D" id="3.30.70.260">
    <property type="match status" value="1"/>
</dbReference>
<evidence type="ECO:0000256" key="5">
    <source>
        <dbReference type="ARBA" id="ARBA00013376"/>
    </source>
</evidence>
<evidence type="ECO:0000256" key="7">
    <source>
        <dbReference type="ARBA" id="ARBA00022697"/>
    </source>
</evidence>
<dbReference type="GO" id="GO:0009088">
    <property type="term" value="P:threonine biosynthetic process"/>
    <property type="evidence" value="ECO:0007669"/>
    <property type="project" value="UniProtKB-UniPathway"/>
</dbReference>
<keyword evidence="9 13" id="KW-0560">Oxidoreductase</keyword>
<keyword evidence="10 13" id="KW-0486">Methionine biosynthesis</keyword>
<dbReference type="NCBIfam" id="NF004976">
    <property type="entry name" value="PRK06349.1"/>
    <property type="match status" value="1"/>
</dbReference>
<evidence type="ECO:0000313" key="16">
    <source>
        <dbReference type="EMBL" id="QOV92151.1"/>
    </source>
</evidence>
<protein>
    <recommendedName>
        <fullName evidence="5 13">Homoserine dehydrogenase</fullName>
        <ecNumber evidence="4 13">1.1.1.3</ecNumber>
    </recommendedName>
</protein>
<evidence type="ECO:0000313" key="17">
    <source>
        <dbReference type="Proteomes" id="UP000593765"/>
    </source>
</evidence>
<evidence type="ECO:0000256" key="3">
    <source>
        <dbReference type="ARBA" id="ARBA00006753"/>
    </source>
</evidence>
<gene>
    <name evidence="16" type="ORF">IPV69_12665</name>
</gene>
<accession>A0A7M2X531</accession>
<comment type="pathway">
    <text evidence="1 13">Amino-acid biosynthesis; L-threonine biosynthesis; L-threonine from L-aspartate: step 3/5.</text>
</comment>
<dbReference type="GO" id="GO:0009086">
    <property type="term" value="P:methionine biosynthetic process"/>
    <property type="evidence" value="ECO:0007669"/>
    <property type="project" value="UniProtKB-KW"/>
</dbReference>
<dbReference type="InterPro" id="IPR036291">
    <property type="entry name" value="NAD(P)-bd_dom_sf"/>
</dbReference>
<dbReference type="Gene3D" id="3.40.50.720">
    <property type="entry name" value="NAD(P)-binding Rossmann-like Domain"/>
    <property type="match status" value="1"/>
</dbReference>
<dbReference type="AlphaFoldDB" id="A0A7M2X531"/>
<dbReference type="PROSITE" id="PS01042">
    <property type="entry name" value="HOMOSER_DHGENASE"/>
    <property type="match status" value="1"/>
</dbReference>
<dbReference type="Proteomes" id="UP000593765">
    <property type="component" value="Chromosome"/>
</dbReference>
<keyword evidence="8 12" id="KW-0521">NADP</keyword>